<sequence length="87" mass="10032">MSHVRLHLLKRKGWSPREEEEDKHFEKGVNKSLLITNSRVLMFASETPKELSKIHMVPNTNGFKAVDASLLRMAPMDQKWSPKTCVN</sequence>
<gene>
    <name evidence="1" type="ORF">AYBTSS11_LOCUS29572</name>
</gene>
<dbReference type="EMBL" id="OY731407">
    <property type="protein sequence ID" value="CAJ1977407.1"/>
    <property type="molecule type" value="Genomic_DNA"/>
</dbReference>
<evidence type="ECO:0000313" key="2">
    <source>
        <dbReference type="Proteomes" id="UP001189624"/>
    </source>
</evidence>
<protein>
    <submittedName>
        <fullName evidence="1">Uncharacterized protein</fullName>
    </submittedName>
</protein>
<accession>A0AA86W2X0</accession>
<name>A0AA86W2X0_9FABA</name>
<proteinExistence type="predicted"/>
<dbReference type="Proteomes" id="UP001189624">
    <property type="component" value="Chromosome 10"/>
</dbReference>
<reference evidence="1" key="1">
    <citation type="submission" date="2023-10" db="EMBL/GenBank/DDBJ databases">
        <authorList>
            <person name="Domelevo Entfellner J.-B."/>
        </authorList>
    </citation>
    <scope>NUCLEOTIDE SEQUENCE</scope>
</reference>
<dbReference type="Gramene" id="rna-AYBTSS11_LOCUS29572">
    <property type="protein sequence ID" value="CAJ1977407.1"/>
    <property type="gene ID" value="gene-AYBTSS11_LOCUS29572"/>
</dbReference>
<organism evidence="1 2">
    <name type="scientific">Sphenostylis stenocarpa</name>
    <dbReference type="NCBI Taxonomy" id="92480"/>
    <lineage>
        <taxon>Eukaryota</taxon>
        <taxon>Viridiplantae</taxon>
        <taxon>Streptophyta</taxon>
        <taxon>Embryophyta</taxon>
        <taxon>Tracheophyta</taxon>
        <taxon>Spermatophyta</taxon>
        <taxon>Magnoliopsida</taxon>
        <taxon>eudicotyledons</taxon>
        <taxon>Gunneridae</taxon>
        <taxon>Pentapetalae</taxon>
        <taxon>rosids</taxon>
        <taxon>fabids</taxon>
        <taxon>Fabales</taxon>
        <taxon>Fabaceae</taxon>
        <taxon>Papilionoideae</taxon>
        <taxon>50 kb inversion clade</taxon>
        <taxon>NPAAA clade</taxon>
        <taxon>indigoferoid/millettioid clade</taxon>
        <taxon>Phaseoleae</taxon>
        <taxon>Sphenostylis</taxon>
    </lineage>
</organism>
<keyword evidence="2" id="KW-1185">Reference proteome</keyword>
<dbReference type="AlphaFoldDB" id="A0AA86W2X0"/>
<evidence type="ECO:0000313" key="1">
    <source>
        <dbReference type="EMBL" id="CAJ1977407.1"/>
    </source>
</evidence>